<proteinExistence type="predicted"/>
<dbReference type="Gene3D" id="3.30.565.10">
    <property type="entry name" value="Histidine kinase-like ATPase, C-terminal domain"/>
    <property type="match status" value="1"/>
</dbReference>
<keyword evidence="7" id="KW-0472">Membrane</keyword>
<dbReference type="EMBL" id="BAABGJ010000007">
    <property type="protein sequence ID" value="GAA4332488.1"/>
    <property type="molecule type" value="Genomic_DNA"/>
</dbReference>
<evidence type="ECO:0000259" key="8">
    <source>
        <dbReference type="PROSITE" id="PS50109"/>
    </source>
</evidence>
<dbReference type="RefSeq" id="WP_345535937.1">
    <property type="nucleotide sequence ID" value="NZ_BAABGJ010000007.1"/>
</dbReference>
<dbReference type="CDD" id="cd00082">
    <property type="entry name" value="HisKA"/>
    <property type="match status" value="1"/>
</dbReference>
<feature type="transmembrane region" description="Helical" evidence="7">
    <location>
        <begin position="64"/>
        <end position="84"/>
    </location>
</feature>
<feature type="transmembrane region" description="Helical" evidence="7">
    <location>
        <begin position="96"/>
        <end position="115"/>
    </location>
</feature>
<organism evidence="9 10">
    <name type="scientific">Variovorax defluvii</name>
    <dbReference type="NCBI Taxonomy" id="913761"/>
    <lineage>
        <taxon>Bacteria</taxon>
        <taxon>Pseudomonadati</taxon>
        <taxon>Pseudomonadota</taxon>
        <taxon>Betaproteobacteria</taxon>
        <taxon>Burkholderiales</taxon>
        <taxon>Comamonadaceae</taxon>
        <taxon>Variovorax</taxon>
    </lineage>
</organism>
<evidence type="ECO:0000256" key="6">
    <source>
        <dbReference type="ARBA" id="ARBA00023012"/>
    </source>
</evidence>
<dbReference type="InterPro" id="IPR036890">
    <property type="entry name" value="HATPase_C_sf"/>
</dbReference>
<feature type="domain" description="Histidine kinase" evidence="8">
    <location>
        <begin position="245"/>
        <end position="459"/>
    </location>
</feature>
<dbReference type="PRINTS" id="PR00344">
    <property type="entry name" value="BCTRLSENSOR"/>
</dbReference>
<feature type="transmembrane region" description="Helical" evidence="7">
    <location>
        <begin position="39"/>
        <end position="58"/>
    </location>
</feature>
<dbReference type="PANTHER" id="PTHR43711">
    <property type="entry name" value="TWO-COMPONENT HISTIDINE KINASE"/>
    <property type="match status" value="1"/>
</dbReference>
<keyword evidence="5" id="KW-0418">Kinase</keyword>
<evidence type="ECO:0000256" key="2">
    <source>
        <dbReference type="ARBA" id="ARBA00012438"/>
    </source>
</evidence>
<feature type="transmembrane region" description="Helical" evidence="7">
    <location>
        <begin position="155"/>
        <end position="171"/>
    </location>
</feature>
<evidence type="ECO:0000256" key="7">
    <source>
        <dbReference type="SAM" id="Phobius"/>
    </source>
</evidence>
<dbReference type="EC" id="2.7.13.3" evidence="2"/>
<dbReference type="SMART" id="SM00387">
    <property type="entry name" value="HATPase_c"/>
    <property type="match status" value="1"/>
</dbReference>
<dbReference type="InterPro" id="IPR036097">
    <property type="entry name" value="HisK_dim/P_sf"/>
</dbReference>
<name>A0ABP8H0Z8_9BURK</name>
<comment type="caution">
    <text evidence="9">The sequence shown here is derived from an EMBL/GenBank/DDBJ whole genome shotgun (WGS) entry which is preliminary data.</text>
</comment>
<gene>
    <name evidence="9" type="ORF">GCM10023165_07110</name>
</gene>
<dbReference type="InterPro" id="IPR004358">
    <property type="entry name" value="Sig_transdc_His_kin-like_C"/>
</dbReference>
<reference evidence="10" key="1">
    <citation type="journal article" date="2019" name="Int. J. Syst. Evol. Microbiol.">
        <title>The Global Catalogue of Microorganisms (GCM) 10K type strain sequencing project: providing services to taxonomists for standard genome sequencing and annotation.</title>
        <authorList>
            <consortium name="The Broad Institute Genomics Platform"/>
            <consortium name="The Broad Institute Genome Sequencing Center for Infectious Disease"/>
            <person name="Wu L."/>
            <person name="Ma J."/>
        </authorList>
    </citation>
    <scope>NUCLEOTIDE SEQUENCE [LARGE SCALE GENOMIC DNA]</scope>
    <source>
        <strain evidence="10">JCM 17804</strain>
    </source>
</reference>
<dbReference type="CDD" id="cd00075">
    <property type="entry name" value="HATPase"/>
    <property type="match status" value="1"/>
</dbReference>
<keyword evidence="4" id="KW-0808">Transferase</keyword>
<evidence type="ECO:0000256" key="3">
    <source>
        <dbReference type="ARBA" id="ARBA00022553"/>
    </source>
</evidence>
<evidence type="ECO:0000313" key="9">
    <source>
        <dbReference type="EMBL" id="GAA4332488.1"/>
    </source>
</evidence>
<feature type="transmembrane region" description="Helical" evidence="7">
    <location>
        <begin position="130"/>
        <end position="148"/>
    </location>
</feature>
<dbReference type="InterPro" id="IPR005467">
    <property type="entry name" value="His_kinase_dom"/>
</dbReference>
<dbReference type="SUPFAM" id="SSF47384">
    <property type="entry name" value="Homodimeric domain of signal transducing histidine kinase"/>
    <property type="match status" value="1"/>
</dbReference>
<dbReference type="InterPro" id="IPR050736">
    <property type="entry name" value="Sensor_HK_Regulatory"/>
</dbReference>
<dbReference type="Pfam" id="PF02518">
    <property type="entry name" value="HATPase_c"/>
    <property type="match status" value="1"/>
</dbReference>
<evidence type="ECO:0000256" key="1">
    <source>
        <dbReference type="ARBA" id="ARBA00000085"/>
    </source>
</evidence>
<evidence type="ECO:0000313" key="10">
    <source>
        <dbReference type="Proteomes" id="UP001500975"/>
    </source>
</evidence>
<feature type="transmembrane region" description="Helical" evidence="7">
    <location>
        <begin position="177"/>
        <end position="197"/>
    </location>
</feature>
<keyword evidence="7" id="KW-0812">Transmembrane</keyword>
<dbReference type="Proteomes" id="UP001500975">
    <property type="component" value="Unassembled WGS sequence"/>
</dbReference>
<keyword evidence="3" id="KW-0597">Phosphoprotein</keyword>
<dbReference type="SMART" id="SM00388">
    <property type="entry name" value="HisKA"/>
    <property type="match status" value="1"/>
</dbReference>
<dbReference type="Gene3D" id="1.10.287.130">
    <property type="match status" value="1"/>
</dbReference>
<sequence length="478" mass="53160">MKGEESGSEPGQPLRTRLLLTVSPAHKHLAMRAFAMQQVVNWTTVIGLIAVHHFYPIIDAARVWFWAGVFLASWTMRMLMIAPLQRLPPSAVEKSGLLKCLPLASGLIGCAFWVWTTQLFVGPELSMREVMLLVGFIGISISISGMWPVTPITSMTYYLLLWVGFTYAFWINRTTTLPALIAVNCCVAAIIWLNVFVSIRQLNVQLRGVELNRALDELQASNAQLEALKNAAWRALQTRSAFFSEASHDFRQQLHAAKLWVSSAMSAGKDGSDAKRPLERLGRELDALQIYIDRVLDFARIEALDVGVRLEWTSIQSLFQKLDLSFEGSMVPGRAALRFRRTSLFVHTDAPMLLRILENLISNALKYSRGGVLIGARRRSTHLTLQVWDQGPGIKADAHQRIFEAFHREHESDDRTSLKGSGLGLAIVKRFADCLGYTVQVQSVLGRGTCFSVSIPMDDVRLCAAAIPCGRIPSQALG</sequence>
<evidence type="ECO:0000256" key="5">
    <source>
        <dbReference type="ARBA" id="ARBA00022777"/>
    </source>
</evidence>
<evidence type="ECO:0000256" key="4">
    <source>
        <dbReference type="ARBA" id="ARBA00022679"/>
    </source>
</evidence>
<comment type="catalytic activity">
    <reaction evidence="1">
        <text>ATP + protein L-histidine = ADP + protein N-phospho-L-histidine.</text>
        <dbReference type="EC" id="2.7.13.3"/>
    </reaction>
</comment>
<keyword evidence="10" id="KW-1185">Reference proteome</keyword>
<keyword evidence="7" id="KW-1133">Transmembrane helix</keyword>
<protein>
    <recommendedName>
        <fullName evidence="2">histidine kinase</fullName>
        <ecNumber evidence="2">2.7.13.3</ecNumber>
    </recommendedName>
</protein>
<keyword evidence="6" id="KW-0902">Two-component regulatory system</keyword>
<dbReference type="SUPFAM" id="SSF55874">
    <property type="entry name" value="ATPase domain of HSP90 chaperone/DNA topoisomerase II/histidine kinase"/>
    <property type="match status" value="1"/>
</dbReference>
<dbReference type="InterPro" id="IPR003661">
    <property type="entry name" value="HisK_dim/P_dom"/>
</dbReference>
<dbReference type="PANTHER" id="PTHR43711:SF1">
    <property type="entry name" value="HISTIDINE KINASE 1"/>
    <property type="match status" value="1"/>
</dbReference>
<dbReference type="Pfam" id="PF00512">
    <property type="entry name" value="HisKA"/>
    <property type="match status" value="1"/>
</dbReference>
<dbReference type="InterPro" id="IPR003594">
    <property type="entry name" value="HATPase_dom"/>
</dbReference>
<accession>A0ABP8H0Z8</accession>
<dbReference type="PROSITE" id="PS50109">
    <property type="entry name" value="HIS_KIN"/>
    <property type="match status" value="1"/>
</dbReference>